<dbReference type="Pfam" id="PF03137">
    <property type="entry name" value="OATP"/>
    <property type="match status" value="1"/>
</dbReference>
<evidence type="ECO:0000313" key="2">
    <source>
        <dbReference type="EMBL" id="NOV51217.1"/>
    </source>
</evidence>
<dbReference type="InterPro" id="IPR004156">
    <property type="entry name" value="OATP"/>
</dbReference>
<dbReference type="GO" id="GO:0043252">
    <property type="term" value="P:sodium-independent organic anion transport"/>
    <property type="evidence" value="ECO:0007669"/>
    <property type="project" value="TreeGrafter"/>
</dbReference>
<keyword evidence="1" id="KW-0812">Transmembrane</keyword>
<keyword evidence="1" id="KW-0472">Membrane</keyword>
<dbReference type="GO" id="GO:0016323">
    <property type="term" value="C:basolateral plasma membrane"/>
    <property type="evidence" value="ECO:0007669"/>
    <property type="project" value="TreeGrafter"/>
</dbReference>
<protein>
    <submittedName>
        <fullName evidence="2">Putative product</fullName>
    </submittedName>
</protein>
<dbReference type="AlphaFoldDB" id="A0A6M2E2R4"/>
<evidence type="ECO:0000256" key="1">
    <source>
        <dbReference type="SAM" id="Phobius"/>
    </source>
</evidence>
<accession>A0A6M2E2R4</accession>
<feature type="transmembrane region" description="Helical" evidence="1">
    <location>
        <begin position="54"/>
        <end position="74"/>
    </location>
</feature>
<proteinExistence type="predicted"/>
<dbReference type="PANTHER" id="PTHR11388:SF159">
    <property type="entry name" value="SOLUTE CARRIER ORGANIC ANION TRANSPORTER FAMILY MEMBER 74D"/>
    <property type="match status" value="1"/>
</dbReference>
<name>A0A6M2E2R4_XENCH</name>
<reference evidence="2" key="1">
    <citation type="submission" date="2020-03" db="EMBL/GenBank/DDBJ databases">
        <title>Transcriptomic Profiling of the Digestive Tract of the Rat Flea, Xenopsylla cheopis, Following Blood Feeding and Infection with Yersinia pestis.</title>
        <authorList>
            <person name="Bland D.M."/>
            <person name="Martens C.A."/>
            <person name="Virtaneva K."/>
            <person name="Kanakabandi K."/>
            <person name="Long D."/>
            <person name="Rosenke R."/>
            <person name="Saturday G.A."/>
            <person name="Hoyt F.H."/>
            <person name="Bruno D.P."/>
            <person name="Ribeiro J.M.C."/>
            <person name="Hinnebusch J."/>
        </authorList>
    </citation>
    <scope>NUCLEOTIDE SEQUENCE</scope>
</reference>
<sequence length="112" mass="12447">MAMGVIQFAIGLFGNVPCPIIYGAVVDSTCLVWETVCGTQGACWLYDVNVFRHFFLGTTGMIMLLAFIMDLVVWHKADRINIDPENSRTTEKSLVVEPILDLPPKTKPESEV</sequence>
<dbReference type="GO" id="GO:0015347">
    <property type="term" value="F:sodium-independent organic anion transmembrane transporter activity"/>
    <property type="evidence" value="ECO:0007669"/>
    <property type="project" value="TreeGrafter"/>
</dbReference>
<dbReference type="EMBL" id="GIIL01007491">
    <property type="protein sequence ID" value="NOV51217.1"/>
    <property type="molecule type" value="Transcribed_RNA"/>
</dbReference>
<keyword evidence="1" id="KW-1133">Transmembrane helix</keyword>
<dbReference type="PANTHER" id="PTHR11388">
    <property type="entry name" value="ORGANIC ANION TRANSPORTER"/>
    <property type="match status" value="1"/>
</dbReference>
<organism evidence="2">
    <name type="scientific">Xenopsylla cheopis</name>
    <name type="common">Oriental rat flea</name>
    <name type="synonym">Pulex cheopis</name>
    <dbReference type="NCBI Taxonomy" id="163159"/>
    <lineage>
        <taxon>Eukaryota</taxon>
        <taxon>Metazoa</taxon>
        <taxon>Ecdysozoa</taxon>
        <taxon>Arthropoda</taxon>
        <taxon>Hexapoda</taxon>
        <taxon>Insecta</taxon>
        <taxon>Pterygota</taxon>
        <taxon>Neoptera</taxon>
        <taxon>Endopterygota</taxon>
        <taxon>Siphonaptera</taxon>
        <taxon>Pulicidae</taxon>
        <taxon>Xenopsyllinae</taxon>
        <taxon>Xenopsylla</taxon>
    </lineage>
</organism>